<evidence type="ECO:0000313" key="3">
    <source>
        <dbReference type="Proteomes" id="UP000468735"/>
    </source>
</evidence>
<proteinExistence type="predicted"/>
<organism evidence="2 3">
    <name type="scientific">Actinomadura rudentiformis</name>
    <dbReference type="NCBI Taxonomy" id="359158"/>
    <lineage>
        <taxon>Bacteria</taxon>
        <taxon>Bacillati</taxon>
        <taxon>Actinomycetota</taxon>
        <taxon>Actinomycetes</taxon>
        <taxon>Streptosporangiales</taxon>
        <taxon>Thermomonosporaceae</taxon>
        <taxon>Actinomadura</taxon>
    </lineage>
</organism>
<evidence type="ECO:0000259" key="1">
    <source>
        <dbReference type="Pfam" id="PF13700"/>
    </source>
</evidence>
<name>A0A6H9YWK8_9ACTN</name>
<accession>A0A6H9YWK8</accession>
<dbReference type="AlphaFoldDB" id="A0A6H9YWK8"/>
<dbReference type="Proteomes" id="UP000468735">
    <property type="component" value="Unassembled WGS sequence"/>
</dbReference>
<dbReference type="EMBL" id="WBMT01000006">
    <property type="protein sequence ID" value="KAB2349126.1"/>
    <property type="molecule type" value="Genomic_DNA"/>
</dbReference>
<evidence type="ECO:0000313" key="2">
    <source>
        <dbReference type="EMBL" id="KAB2349126.1"/>
    </source>
</evidence>
<comment type="caution">
    <text evidence="2">The sequence shown here is derived from an EMBL/GenBank/DDBJ whole genome shotgun (WGS) entry which is preliminary data.</text>
</comment>
<feature type="domain" description="DUF4158" evidence="1">
    <location>
        <begin position="3"/>
        <end position="144"/>
    </location>
</feature>
<gene>
    <name evidence="2" type="ORF">F8566_15500</name>
</gene>
<keyword evidence="3" id="KW-1185">Reference proteome</keyword>
<sequence>MISVWTLVKADWELIANKAGATQLGFSVMLKFCESEGRFPVYPEEVPQVAVEYVASLVEVDPASFAKYSWRGRTIKYHRAQIRKAYGTRPPTEANEDRCARWLAEEMCPTETSRERLAAALRERCRSEKVEPPTSGEVARVVASGCWWFDAETRTVMILLGGGLSGWWALRRADHCSHLDGRNGQTRRAAESWGRGRRADRRHHRRRLPGLGRPVGMDDHYWSRERGRHCRTRLGRSHLFLPWPRCPRWPGPADVRIFGSGGWQWGQGRIRPRRRRPRRLTLSMMGLCDTK</sequence>
<dbReference type="OrthoDB" id="3698941at2"/>
<protein>
    <submittedName>
        <fullName evidence="2">DUF4158 domain-containing protein</fullName>
    </submittedName>
</protein>
<reference evidence="2 3" key="1">
    <citation type="submission" date="2019-09" db="EMBL/GenBank/DDBJ databases">
        <title>Actinomadura physcomitrii sp. nov., a novel actinomycete isolated from moss [Physcomitrium sphaericum (Ludw) Fuernr].</title>
        <authorList>
            <person name="Zhuang X."/>
            <person name="Liu C."/>
        </authorList>
    </citation>
    <scope>NUCLEOTIDE SEQUENCE [LARGE SCALE GENOMIC DNA]</scope>
    <source>
        <strain evidence="2 3">HMC1</strain>
    </source>
</reference>
<dbReference type="InterPro" id="IPR025296">
    <property type="entry name" value="DUF4158"/>
</dbReference>
<dbReference type="Pfam" id="PF13700">
    <property type="entry name" value="DUF4158"/>
    <property type="match status" value="1"/>
</dbReference>